<reference evidence="2" key="1">
    <citation type="journal article" date="2016" name="Genome Announc.">
        <title>Complete genome sequence of Alkaliphilus metalliredigens strain QYMF, an alkaliphilic and metal-reducing bacterium isolated from borax-contaminated leachate ponds.</title>
        <authorList>
            <person name="Hwang C."/>
            <person name="Copeland A."/>
            <person name="Lucas S."/>
            <person name="Lapidus A."/>
            <person name="Barry K."/>
            <person name="Detter J.C."/>
            <person name="Glavina Del Rio T."/>
            <person name="Hammon N."/>
            <person name="Israni S."/>
            <person name="Dalin E."/>
            <person name="Tice H."/>
            <person name="Pitluck S."/>
            <person name="Chertkov O."/>
            <person name="Brettin T."/>
            <person name="Bruce D."/>
            <person name="Han C."/>
            <person name="Schmutz J."/>
            <person name="Larimer F."/>
            <person name="Land M.L."/>
            <person name="Hauser L."/>
            <person name="Kyrpides N."/>
            <person name="Mikhailova N."/>
            <person name="Ye Q."/>
            <person name="Zhou J."/>
            <person name="Richardson P."/>
            <person name="Fields M.W."/>
        </authorList>
    </citation>
    <scope>NUCLEOTIDE SEQUENCE [LARGE SCALE GENOMIC DNA]</scope>
    <source>
        <strain evidence="2">QYMF</strain>
    </source>
</reference>
<proteinExistence type="predicted"/>
<dbReference type="HOGENOM" id="CLU_1736700_0_0_9"/>
<protein>
    <submittedName>
        <fullName evidence="1">Uncharacterized protein</fullName>
    </submittedName>
</protein>
<dbReference type="AlphaFoldDB" id="A6TQS0"/>
<keyword evidence="2" id="KW-1185">Reference proteome</keyword>
<name>A6TQS0_ALKMQ</name>
<dbReference type="STRING" id="293826.Amet_2384"/>
<evidence type="ECO:0000313" key="1">
    <source>
        <dbReference type="EMBL" id="ABR48538.1"/>
    </source>
</evidence>
<dbReference type="RefSeq" id="WP_012063513.1">
    <property type="nucleotide sequence ID" value="NC_009633.1"/>
</dbReference>
<sequence length="150" mass="17553">MDNKKIYNTITELIIRTKSSDMKWHRFSDGQSVTDILPSDYETYFKQLFKELTKDKVISGSIVDKIEFNQVVSYFASINNGYMYLYNFTLESNSYSKNDYRVLCVQINSNSRIVRLNTLSELQKELTQMAFIVEDKLNSVDVFLDSLFSN</sequence>
<dbReference type="Proteomes" id="UP000001572">
    <property type="component" value="Chromosome"/>
</dbReference>
<evidence type="ECO:0000313" key="2">
    <source>
        <dbReference type="Proteomes" id="UP000001572"/>
    </source>
</evidence>
<organism evidence="1 2">
    <name type="scientific">Alkaliphilus metalliredigens (strain QYMF)</name>
    <dbReference type="NCBI Taxonomy" id="293826"/>
    <lineage>
        <taxon>Bacteria</taxon>
        <taxon>Bacillati</taxon>
        <taxon>Bacillota</taxon>
        <taxon>Clostridia</taxon>
        <taxon>Peptostreptococcales</taxon>
        <taxon>Natronincolaceae</taxon>
        <taxon>Alkaliphilus</taxon>
    </lineage>
</organism>
<accession>A6TQS0</accession>
<dbReference type="EMBL" id="CP000724">
    <property type="protein sequence ID" value="ABR48538.1"/>
    <property type="molecule type" value="Genomic_DNA"/>
</dbReference>
<dbReference type="KEGG" id="amt:Amet_2384"/>
<gene>
    <name evidence="1" type="ordered locus">Amet_2384</name>
</gene>